<evidence type="ECO:0000256" key="11">
    <source>
        <dbReference type="SAM" id="MobiDB-lite"/>
    </source>
</evidence>
<comment type="similarity">
    <text evidence="2">Belongs to the TamA family.</text>
</comment>
<dbReference type="PANTHER" id="PTHR12815:SF47">
    <property type="entry name" value="TRANSLOCATION AND ASSEMBLY MODULE SUBUNIT TAMA"/>
    <property type="match status" value="1"/>
</dbReference>
<keyword evidence="7" id="KW-0472">Membrane</keyword>
<organism evidence="15 16">
    <name type="scientific">Variovorax dokdonensis</name>
    <dbReference type="NCBI Taxonomy" id="344883"/>
    <lineage>
        <taxon>Bacteria</taxon>
        <taxon>Pseudomonadati</taxon>
        <taxon>Pseudomonadota</taxon>
        <taxon>Betaproteobacteria</taxon>
        <taxon>Burkholderiales</taxon>
        <taxon>Comamonadaceae</taxon>
        <taxon>Variovorax</taxon>
    </lineage>
</organism>
<reference evidence="15" key="1">
    <citation type="submission" date="2023-06" db="EMBL/GenBank/DDBJ databases">
        <authorList>
            <person name="Jiang Y."/>
            <person name="Liu Q."/>
        </authorList>
    </citation>
    <scope>NUCLEOTIDE SEQUENCE</scope>
    <source>
        <strain evidence="15">CGMCC 1.12089</strain>
    </source>
</reference>
<dbReference type="Pfam" id="PF01103">
    <property type="entry name" value="Omp85"/>
    <property type="match status" value="1"/>
</dbReference>
<feature type="domain" description="TamA POTRA" evidence="14">
    <location>
        <begin position="31"/>
        <end position="112"/>
    </location>
</feature>
<accession>A0ABT7N5D8</accession>
<dbReference type="InterPro" id="IPR035243">
    <property type="entry name" value="TamA_POTRA_Dom_1"/>
</dbReference>
<evidence type="ECO:0000256" key="1">
    <source>
        <dbReference type="ARBA" id="ARBA00004442"/>
    </source>
</evidence>
<keyword evidence="16" id="KW-1185">Reference proteome</keyword>
<keyword evidence="5" id="KW-0812">Transmembrane</keyword>
<evidence type="ECO:0000313" key="15">
    <source>
        <dbReference type="EMBL" id="MDM0043133.1"/>
    </source>
</evidence>
<evidence type="ECO:0000256" key="9">
    <source>
        <dbReference type="ARBA" id="ARBA00033063"/>
    </source>
</evidence>
<feature type="domain" description="Bacterial surface antigen (D15)" evidence="12">
    <location>
        <begin position="380"/>
        <end position="603"/>
    </location>
</feature>
<comment type="caution">
    <text evidence="15">The sequence shown here is derived from an EMBL/GenBank/DDBJ whole genome shotgun (WGS) entry which is preliminary data.</text>
</comment>
<evidence type="ECO:0000256" key="7">
    <source>
        <dbReference type="ARBA" id="ARBA00023136"/>
    </source>
</evidence>
<feature type="domain" description="POTRA" evidence="13">
    <location>
        <begin position="206"/>
        <end position="280"/>
    </location>
</feature>
<name>A0ABT7N5D8_9BURK</name>
<dbReference type="InterPro" id="IPR000184">
    <property type="entry name" value="Bac_surfAg_D15"/>
</dbReference>
<evidence type="ECO:0000256" key="4">
    <source>
        <dbReference type="ARBA" id="ARBA00022452"/>
    </source>
</evidence>
<comment type="subcellular location">
    <subcellularLocation>
        <location evidence="1">Cell outer membrane</location>
    </subcellularLocation>
</comment>
<evidence type="ECO:0000256" key="6">
    <source>
        <dbReference type="ARBA" id="ARBA00022729"/>
    </source>
</evidence>
<keyword evidence="6" id="KW-0732">Signal</keyword>
<sequence length="604" mass="66037">MLATKDKAEAGTDTAPIASAGRADGRDAFSLEVQSPDSKISDYLEQHLELQRYRQLDDLGANEVSRLMVAAESNARELLNTLGYFTPTLTLSLQETPEDKKAPRRVRVEVEPGPLTKVDKVAIEFDGAVADDPKDAAQRSGIRAGWRLPAGQTFTQSRWDGAKSTGIRALAAKRYPRARIKDSQADIDADAAKASLAVRYDSGPAYRFGPLTVSGAQRYDVDAARRIARLPVGQDYDEQKLLDAQLRLASSGYYDSVFLTMDTSEGVDPNAAPVTAQVREAPLQKVVLGVGFTSDSGPRVSMDHIHNQMPILGWRAVSKFSYDKNTQLLNTEWRALPDDSGWHWFDLGEIKRENNAGTYTVDSARIRSGRAKADGHIDRSVFAQYDYSMSKGVDPPPSASSLSINWGWTGRYFDNSAAPTKGMGLAVELGLGYTLLGERLPYTRAYGRWLGILPIGSVDTPTGAARRPRLAMRLEGGAVSAKDEAQIPQTQLFLTGGDTTVRGYSYRQIGVDADNGQILAGRYLGVASIEWQQPIVYDQKLTDYEGVLFVDAGSVADRPGNLQPKIGAGFGVRWRSPVGPVQADLAYGFDVKDVRLHLRFGFTF</sequence>
<dbReference type="InterPro" id="IPR010827">
    <property type="entry name" value="BamA/TamA_POTRA"/>
</dbReference>
<proteinExistence type="inferred from homology"/>
<evidence type="ECO:0000256" key="3">
    <source>
        <dbReference type="ARBA" id="ARBA00015419"/>
    </source>
</evidence>
<evidence type="ECO:0000256" key="8">
    <source>
        <dbReference type="ARBA" id="ARBA00023237"/>
    </source>
</evidence>
<keyword evidence="4" id="KW-1134">Transmembrane beta strand</keyword>
<dbReference type="Pfam" id="PF17243">
    <property type="entry name" value="POTRA_TamA_1"/>
    <property type="match status" value="1"/>
</dbReference>
<dbReference type="RefSeq" id="WP_286658256.1">
    <property type="nucleotide sequence ID" value="NZ_JBHTJD010000014.1"/>
</dbReference>
<dbReference type="EMBL" id="JASZYV010000001">
    <property type="protein sequence ID" value="MDM0043133.1"/>
    <property type="molecule type" value="Genomic_DNA"/>
</dbReference>
<evidence type="ECO:0000256" key="5">
    <source>
        <dbReference type="ARBA" id="ARBA00022692"/>
    </source>
</evidence>
<dbReference type="InterPro" id="IPR039910">
    <property type="entry name" value="D15-like"/>
</dbReference>
<evidence type="ECO:0000259" key="12">
    <source>
        <dbReference type="Pfam" id="PF01103"/>
    </source>
</evidence>
<dbReference type="Gene3D" id="3.10.20.310">
    <property type="entry name" value="membrane protein fhac"/>
    <property type="match status" value="2"/>
</dbReference>
<feature type="compositionally biased region" description="Basic and acidic residues" evidence="11">
    <location>
        <begin position="1"/>
        <end position="10"/>
    </location>
</feature>
<dbReference type="Proteomes" id="UP001174908">
    <property type="component" value="Unassembled WGS sequence"/>
</dbReference>
<evidence type="ECO:0000313" key="16">
    <source>
        <dbReference type="Proteomes" id="UP001174908"/>
    </source>
</evidence>
<evidence type="ECO:0000259" key="14">
    <source>
        <dbReference type="Pfam" id="PF17243"/>
    </source>
</evidence>
<comment type="subunit">
    <text evidence="10">Interacts with TamB to form the translocation and assembly module (TAM).</text>
</comment>
<gene>
    <name evidence="15" type="ORF">QTH91_01440</name>
</gene>
<evidence type="ECO:0000256" key="2">
    <source>
        <dbReference type="ARBA" id="ARBA00010248"/>
    </source>
</evidence>
<keyword evidence="8" id="KW-0998">Cell outer membrane</keyword>
<evidence type="ECO:0000256" key="10">
    <source>
        <dbReference type="ARBA" id="ARBA00093548"/>
    </source>
</evidence>
<dbReference type="PANTHER" id="PTHR12815">
    <property type="entry name" value="SORTING AND ASSEMBLY MACHINERY SAMM50 PROTEIN FAMILY MEMBER"/>
    <property type="match status" value="1"/>
</dbReference>
<dbReference type="Gene3D" id="2.40.160.50">
    <property type="entry name" value="membrane protein fhac: a member of the omp85/tpsb transporter family"/>
    <property type="match status" value="1"/>
</dbReference>
<protein>
    <recommendedName>
        <fullName evidence="3">Translocation and assembly module subunit TamA</fullName>
    </recommendedName>
    <alternativeName>
        <fullName evidence="9">Autotransporter assembly factor TamA</fullName>
    </alternativeName>
</protein>
<feature type="region of interest" description="Disordered" evidence="11">
    <location>
        <begin position="1"/>
        <end position="29"/>
    </location>
</feature>
<evidence type="ECO:0000259" key="13">
    <source>
        <dbReference type="Pfam" id="PF07244"/>
    </source>
</evidence>
<dbReference type="Pfam" id="PF07244">
    <property type="entry name" value="POTRA"/>
    <property type="match status" value="1"/>
</dbReference>